<proteinExistence type="predicted"/>
<dbReference type="Gene3D" id="3.30.70.2740">
    <property type="match status" value="1"/>
</dbReference>
<dbReference type="InterPro" id="IPR004113">
    <property type="entry name" value="FAD-bd_oxidored_4_C"/>
</dbReference>
<dbReference type="AlphaFoldDB" id="A0A4V2Q2K4"/>
<dbReference type="InterPro" id="IPR006094">
    <property type="entry name" value="Oxid_FAD_bind_N"/>
</dbReference>
<evidence type="ECO:0000313" key="7">
    <source>
        <dbReference type="Proteomes" id="UP000294555"/>
    </source>
</evidence>
<sequence length="989" mass="109233">MNAKLFPVVTDDSLSEVMKSLAGQIEGRILTDRMTRVIYATDASSYREFPMGVVIPNGTNDLKAIVRWAAEHRVSLIPRGAGTSLAGQVVGNGLAVDMRRFDRILEVDRAHHWVRVEPGCIRDILNAHLAPFGLLFGPETSTANRAVIGGMIGNNSCGMHSLIWGSTRDHVISCTAILSDGSEVVFEALSPETFHIKRRLSTLEGRIYEHLYSCLADTDVRHGIEAEYPKPEIRRRNNGYAVDLLLRSNIFTPGGPDFNMCQLVCGSEGTLCLVTEAKLNLVPPPPPIVGVVTMHFLDSIEALRATLIAREFGPTTCELFGAFHIQQALANNAVNSTNVIAQCSQWIQGTPQTVIAVEFCEATRAAVEAKAAAMVEKLESFGMGYTWPLWFGEDVEKIWTLRRALGGINNSKAGDLKACELIEDCALDVNDLPEFVRRLETMLDGAGVAYTHSAHAGDGELHTIVFLNLKTEEGQRLYRWILDNTATLVKSFKGSLSGEHGDGRMRAEFLEKMIGEANYRLCCEVKDTFDPQGILNPNKIVRAQKMDTQLRYSPARKTPDIPTYFDWSRDMGLVRSVERCSGMAECKKIKGGLMCPSYMATRDEMDSTRARANVLREFLTHSPQNNPFDHREIRDILSNCLACKGCKSECSAGVDMARLKAEFLQHWHDAHAPGLRPRVIANFAALMRLAVPVAPHFNALIRNRMIGQTIKGMLSFASERSIPEVCRVTLAQWYRRNRPAGARQLGRRVHLFCDEFTNLNDAQVGIAAVRLLEVLGYEVVLVRPGESGRALISQGFLKRANRLADKNVAFLSGMVADDAPLVGVEPSAIACFKDEYPDLVSPDLRGDARVLAGHSLMFEEFIVREMEAGRIRSDSFTDAARTILVHVHCHQKALSSSDLVIRTLSLPLNYRVREIPSSCCGMGGAFGYEKEHYAISMKIAEQVLLPTVREAGPSDVIAASGTSCRHQILDGAARQAKHTAEILYEALKP</sequence>
<accession>A0A4V2Q2K4</accession>
<evidence type="ECO:0000256" key="3">
    <source>
        <dbReference type="ARBA" id="ARBA00022827"/>
    </source>
</evidence>
<organism evidence="6 7">
    <name type="scientific">Sodalis ligni</name>
    <dbReference type="NCBI Taxonomy" id="2697027"/>
    <lineage>
        <taxon>Bacteria</taxon>
        <taxon>Pseudomonadati</taxon>
        <taxon>Pseudomonadota</taxon>
        <taxon>Gammaproteobacteria</taxon>
        <taxon>Enterobacterales</taxon>
        <taxon>Bruguierivoracaceae</taxon>
        <taxon>Sodalis</taxon>
    </lineage>
</organism>
<keyword evidence="3" id="KW-0274">FAD</keyword>
<dbReference type="OrthoDB" id="9811557at2"/>
<keyword evidence="7" id="KW-1185">Reference proteome</keyword>
<dbReference type="Pfam" id="PF01565">
    <property type="entry name" value="FAD_binding_4"/>
    <property type="match status" value="1"/>
</dbReference>
<dbReference type="PANTHER" id="PTHR11748:SF119">
    <property type="entry name" value="D-2-HYDROXYGLUTARATE DEHYDROGENASE"/>
    <property type="match status" value="1"/>
</dbReference>
<dbReference type="GO" id="GO:1903457">
    <property type="term" value="P:lactate catabolic process"/>
    <property type="evidence" value="ECO:0007669"/>
    <property type="project" value="TreeGrafter"/>
</dbReference>
<comment type="cofactor">
    <cofactor evidence="1">
        <name>FAD</name>
        <dbReference type="ChEBI" id="CHEBI:57692"/>
    </cofactor>
</comment>
<keyword evidence="2" id="KW-0285">Flavoprotein</keyword>
<dbReference type="Pfam" id="PF13534">
    <property type="entry name" value="Fer4_17"/>
    <property type="match status" value="1"/>
</dbReference>
<dbReference type="InterPro" id="IPR016171">
    <property type="entry name" value="Vanillyl_alc_oxidase_C-sub2"/>
</dbReference>
<comment type="caution">
    <text evidence="6">The sequence shown here is derived from an EMBL/GenBank/DDBJ whole genome shotgun (WGS) entry which is preliminary data.</text>
</comment>
<dbReference type="SUPFAM" id="SSF56176">
    <property type="entry name" value="FAD-binding/transporter-associated domain-like"/>
    <property type="match status" value="1"/>
</dbReference>
<evidence type="ECO:0000256" key="1">
    <source>
        <dbReference type="ARBA" id="ARBA00001974"/>
    </source>
</evidence>
<dbReference type="PROSITE" id="PS51387">
    <property type="entry name" value="FAD_PCMH"/>
    <property type="match status" value="1"/>
</dbReference>
<evidence type="ECO:0000256" key="2">
    <source>
        <dbReference type="ARBA" id="ARBA00022630"/>
    </source>
</evidence>
<dbReference type="GO" id="GO:0071949">
    <property type="term" value="F:FAD binding"/>
    <property type="evidence" value="ECO:0007669"/>
    <property type="project" value="InterPro"/>
</dbReference>
<dbReference type="Proteomes" id="UP000294555">
    <property type="component" value="Unassembled WGS sequence"/>
</dbReference>
<keyword evidence="4" id="KW-0560">Oxidoreductase</keyword>
<dbReference type="InterPro" id="IPR016164">
    <property type="entry name" value="FAD-linked_Oxase-like_C"/>
</dbReference>
<dbReference type="InterPro" id="IPR016166">
    <property type="entry name" value="FAD-bd_PCMH"/>
</dbReference>
<dbReference type="SUPFAM" id="SSF55103">
    <property type="entry name" value="FAD-linked oxidases, C-terminal domain"/>
    <property type="match status" value="1"/>
</dbReference>
<dbReference type="PANTHER" id="PTHR11748">
    <property type="entry name" value="D-LACTATE DEHYDROGENASE"/>
    <property type="match status" value="1"/>
</dbReference>
<dbReference type="GO" id="GO:0008720">
    <property type="term" value="F:D-lactate dehydrogenase (NAD+) activity"/>
    <property type="evidence" value="ECO:0007669"/>
    <property type="project" value="TreeGrafter"/>
</dbReference>
<dbReference type="InterPro" id="IPR016169">
    <property type="entry name" value="FAD-bd_PCMH_sub2"/>
</dbReference>
<dbReference type="Gene3D" id="1.10.45.10">
    <property type="entry name" value="Vanillyl-alcohol Oxidase, Chain A, domain 4"/>
    <property type="match status" value="1"/>
</dbReference>
<dbReference type="EMBL" id="SJOI01000001">
    <property type="protein sequence ID" value="TCL03198.1"/>
    <property type="molecule type" value="Genomic_DNA"/>
</dbReference>
<dbReference type="Gene3D" id="3.30.465.10">
    <property type="match status" value="1"/>
</dbReference>
<name>A0A4V2Q2K4_9GAMM</name>
<feature type="domain" description="FAD-binding PCMH-type" evidence="5">
    <location>
        <begin position="46"/>
        <end position="284"/>
    </location>
</feature>
<dbReference type="Pfam" id="PF02913">
    <property type="entry name" value="FAD-oxidase_C"/>
    <property type="match status" value="1"/>
</dbReference>
<evidence type="ECO:0000313" key="6">
    <source>
        <dbReference type="EMBL" id="TCL03198.1"/>
    </source>
</evidence>
<dbReference type="SUPFAM" id="SSF46548">
    <property type="entry name" value="alpha-helical ferredoxin"/>
    <property type="match status" value="1"/>
</dbReference>
<protein>
    <submittedName>
        <fullName evidence="6">FAD/FMN-containing dehydrogenase</fullName>
    </submittedName>
</protein>
<evidence type="ECO:0000256" key="4">
    <source>
        <dbReference type="ARBA" id="ARBA00023002"/>
    </source>
</evidence>
<dbReference type="InterPro" id="IPR036318">
    <property type="entry name" value="FAD-bd_PCMH-like_sf"/>
</dbReference>
<dbReference type="GO" id="GO:0004458">
    <property type="term" value="F:D-lactate dehydrogenase (cytochrome) activity"/>
    <property type="evidence" value="ECO:0007669"/>
    <property type="project" value="TreeGrafter"/>
</dbReference>
<reference evidence="6 7" key="1">
    <citation type="submission" date="2019-02" db="EMBL/GenBank/DDBJ databases">
        <title>Investigation of anaerobic lignin degradation for improved lignocellulosic biofuels.</title>
        <authorList>
            <person name="Deangelis K."/>
        </authorList>
    </citation>
    <scope>NUCLEOTIDE SEQUENCE [LARGE SCALE GENOMIC DNA]</scope>
    <source>
        <strain evidence="6 7">159R</strain>
    </source>
</reference>
<gene>
    <name evidence="6" type="ORF">EZJ58_1253</name>
</gene>
<evidence type="ECO:0000259" key="5">
    <source>
        <dbReference type="PROSITE" id="PS51387"/>
    </source>
</evidence>